<reference evidence="1 2" key="1">
    <citation type="submission" date="2016-10" db="EMBL/GenBank/DDBJ databases">
        <authorList>
            <person name="Varghese N."/>
            <person name="Submissions S."/>
        </authorList>
    </citation>
    <scope>NUCLEOTIDE SEQUENCE [LARGE SCALE GENOMIC DNA]</scope>
    <source>
        <strain evidence="1 2">Mar_2010_102</strain>
    </source>
</reference>
<organism evidence="1 2">
    <name type="scientific">Christiangramia echinicola</name>
    <dbReference type="NCBI Taxonomy" id="279359"/>
    <lineage>
        <taxon>Bacteria</taxon>
        <taxon>Pseudomonadati</taxon>
        <taxon>Bacteroidota</taxon>
        <taxon>Flavobacteriia</taxon>
        <taxon>Flavobacteriales</taxon>
        <taxon>Flavobacteriaceae</taxon>
        <taxon>Christiangramia</taxon>
    </lineage>
</organism>
<dbReference type="STRING" id="1250231.SAMN04488552_0185"/>
<dbReference type="InterPro" id="IPR029024">
    <property type="entry name" value="TerB-like"/>
</dbReference>
<dbReference type="CDD" id="cd07177">
    <property type="entry name" value="terB_like"/>
    <property type="match status" value="1"/>
</dbReference>
<evidence type="ECO:0000313" key="1">
    <source>
        <dbReference type="EMBL" id="SDR65752.1"/>
    </source>
</evidence>
<gene>
    <name evidence="1" type="ORF">SAMN04488552_0185</name>
</gene>
<proteinExistence type="predicted"/>
<name>A0A1H1KUR6_9FLAO</name>
<sequence length="241" mass="27551">MDFNLAEKLAIVKAIDNVILADKKIAKGELVYLGQLMKLLNFDSEFVEEARKFNIKQANIILEGLSEPKKHSLAIMLHEMAYADGDMNPEEIKLLFSLFEKAGIEIEEASNSVPVFNISEVYFKSTKHIQHYKEKEVSDTLKEKIAIKVEPNIHGKNGVSVTTFKLNGFIPFWGNKVELTPRQMKIVEAHPEKSILQGYDDLSDPGIKHSNYRLTIYHPNNEIESIVLQKLHKNIDIEYLK</sequence>
<protein>
    <submittedName>
        <fullName evidence="1">Uncharacterized conserved protein, tellurite resistance protein B (TerB) family</fullName>
    </submittedName>
</protein>
<dbReference type="AlphaFoldDB" id="A0A1H1KUR6"/>
<dbReference type="SUPFAM" id="SSF158682">
    <property type="entry name" value="TerB-like"/>
    <property type="match status" value="1"/>
</dbReference>
<dbReference type="Proteomes" id="UP000198858">
    <property type="component" value="Chromosome I"/>
</dbReference>
<keyword evidence="2" id="KW-1185">Reference proteome</keyword>
<dbReference type="Gene3D" id="1.10.3680.10">
    <property type="entry name" value="TerB-like"/>
    <property type="match status" value="1"/>
</dbReference>
<dbReference type="RefSeq" id="WP_181949499.1">
    <property type="nucleotide sequence ID" value="NZ_LT629745.1"/>
</dbReference>
<dbReference type="EMBL" id="LT629745">
    <property type="protein sequence ID" value="SDR65752.1"/>
    <property type="molecule type" value="Genomic_DNA"/>
</dbReference>
<evidence type="ECO:0000313" key="2">
    <source>
        <dbReference type="Proteomes" id="UP000198858"/>
    </source>
</evidence>
<accession>A0A1H1KUR6</accession>